<dbReference type="AlphaFoldDB" id="A0AA38U9D6"/>
<accession>A0AA38U9D6</accession>
<dbReference type="Proteomes" id="UP001163846">
    <property type="component" value="Unassembled WGS sequence"/>
</dbReference>
<organism evidence="2 3">
    <name type="scientific">Lentinula raphanica</name>
    <dbReference type="NCBI Taxonomy" id="153919"/>
    <lineage>
        <taxon>Eukaryota</taxon>
        <taxon>Fungi</taxon>
        <taxon>Dikarya</taxon>
        <taxon>Basidiomycota</taxon>
        <taxon>Agaricomycotina</taxon>
        <taxon>Agaricomycetes</taxon>
        <taxon>Agaricomycetidae</taxon>
        <taxon>Agaricales</taxon>
        <taxon>Marasmiineae</taxon>
        <taxon>Omphalotaceae</taxon>
        <taxon>Lentinula</taxon>
    </lineage>
</organism>
<reference evidence="2" key="1">
    <citation type="submission" date="2022-08" db="EMBL/GenBank/DDBJ databases">
        <authorList>
            <consortium name="DOE Joint Genome Institute"/>
            <person name="Min B."/>
            <person name="Riley R."/>
            <person name="Sierra-Patev S."/>
            <person name="Naranjo-Ortiz M."/>
            <person name="Looney B."/>
            <person name="Konkel Z."/>
            <person name="Slot J.C."/>
            <person name="Sakamoto Y."/>
            <person name="Steenwyk J.L."/>
            <person name="Rokas A."/>
            <person name="Carro J."/>
            <person name="Camarero S."/>
            <person name="Ferreira P."/>
            <person name="Molpeceres G."/>
            <person name="Ruiz-Duenas F.J."/>
            <person name="Serrano A."/>
            <person name="Henrissat B."/>
            <person name="Drula E."/>
            <person name="Hughes K.W."/>
            <person name="Mata J.L."/>
            <person name="Ishikawa N.K."/>
            <person name="Vargas-Isla R."/>
            <person name="Ushijima S."/>
            <person name="Smith C.A."/>
            <person name="Ahrendt S."/>
            <person name="Andreopoulos W."/>
            <person name="He G."/>
            <person name="Labutti K."/>
            <person name="Lipzen A."/>
            <person name="Ng V."/>
            <person name="Sandor L."/>
            <person name="Barry K."/>
            <person name="Martinez A.T."/>
            <person name="Xiao Y."/>
            <person name="Gibbons J.G."/>
            <person name="Terashima K."/>
            <person name="Hibbett D.S."/>
            <person name="Grigoriev I.V."/>
        </authorList>
    </citation>
    <scope>NUCLEOTIDE SEQUENCE</scope>
    <source>
        <strain evidence="2">TFB9207</strain>
    </source>
</reference>
<name>A0AA38U9D6_9AGAR</name>
<dbReference type="EMBL" id="MU806476">
    <property type="protein sequence ID" value="KAJ3834867.1"/>
    <property type="molecule type" value="Genomic_DNA"/>
</dbReference>
<keyword evidence="1" id="KW-0732">Signal</keyword>
<evidence type="ECO:0000313" key="3">
    <source>
        <dbReference type="Proteomes" id="UP001163846"/>
    </source>
</evidence>
<evidence type="ECO:0000313" key="2">
    <source>
        <dbReference type="EMBL" id="KAJ3834867.1"/>
    </source>
</evidence>
<gene>
    <name evidence="2" type="ORF">F5878DRAFT_338830</name>
</gene>
<sequence>MRSFIQVLIPLTPLLLCAASSMSAQGLPIGPLSLENFEDSPNTDIGVQGISVTLPFESADMSLHRALSATANRLRLLNSAGRIAGSNYYYSTDLSKRTDPMSDEKYKDIKNWEVFHLDPRGGSPCFANDHVTPQYASYDPPKGFTAEQILKFAGAKEVFSSVSEAEELIKLRDKYGTLQGKVES</sequence>
<feature type="chain" id="PRO_5041371365" evidence="1">
    <location>
        <begin position="20"/>
        <end position="184"/>
    </location>
</feature>
<keyword evidence="3" id="KW-1185">Reference proteome</keyword>
<feature type="signal peptide" evidence="1">
    <location>
        <begin position="1"/>
        <end position="19"/>
    </location>
</feature>
<proteinExistence type="predicted"/>
<protein>
    <submittedName>
        <fullName evidence="2">Uncharacterized protein</fullName>
    </submittedName>
</protein>
<evidence type="ECO:0000256" key="1">
    <source>
        <dbReference type="SAM" id="SignalP"/>
    </source>
</evidence>
<comment type="caution">
    <text evidence="2">The sequence shown here is derived from an EMBL/GenBank/DDBJ whole genome shotgun (WGS) entry which is preliminary data.</text>
</comment>